<comment type="subcellular location">
    <subcellularLocation>
        <location evidence="1 6">Nucleus</location>
    </subcellularLocation>
</comment>
<evidence type="ECO:0000256" key="4">
    <source>
        <dbReference type="ARBA" id="ARBA00023163"/>
    </source>
</evidence>
<dbReference type="GO" id="GO:0006357">
    <property type="term" value="P:regulation of transcription by RNA polymerase II"/>
    <property type="evidence" value="ECO:0007669"/>
    <property type="project" value="InterPro"/>
</dbReference>
<dbReference type="GO" id="GO:0003712">
    <property type="term" value="F:transcription coregulator activity"/>
    <property type="evidence" value="ECO:0007669"/>
    <property type="project" value="InterPro"/>
</dbReference>
<dbReference type="AlphaFoldDB" id="A0A178ZG58"/>
<sequence length="446" mass="48047">MAPYKALTPQRGVAPAVRASSHANPPSTPSGRDQDHRAGTPQGTGTASGSGAGTPTGRAGRAGNRFQNDATQRVVRHKKTPYVYRIGIRLPREKLRQFPRYNGKVGKFLSEGAGAGSFVTLKVPGLHTILNSRPRQFPSTSALESADTVATAVSAAAFAPSPGTIPSGAPSIFSEVEPLSDSRTPVTNASSPQETCLDYGLRDLWRGAEEELPAATSGSSIAHDQYRPVPEESKHSTTPGTLDQSYVFPDRTGPDFEDRPVAERLLRNPDTDDDAMAPVKDTSNVHNTIKDIIQHLTDIQIQTHGYIPDTQDLLVDKLTDLTNSLSQLKHLTSPTESPNNYIHQVAIAPEIVDYVDDGRNPDIFTRDFVENVQRGNAVINGKQQAFREFTEIFAEKLKEGIPGVSKEVDRVLRNAGFDEQHDSTANGDEQAASQAGDSNPNGPANG</sequence>
<comment type="function">
    <text evidence="6">Component of the Mediator complex, a coactivator involved in the regulated transcription of nearly all RNA polymerase II-dependent genes. Mediator functions as a bridge to convey information from gene-specific regulatory proteins to the basal RNA polymerase II transcription machinery. Mediator is recruited to promoters by direct interactions with regulatory proteins and serves as a scaffold for the assembly of a functional preinitiation complex with RNA polymerase II and the general transcription factors.</text>
</comment>
<evidence type="ECO:0000256" key="5">
    <source>
        <dbReference type="ARBA" id="ARBA00023242"/>
    </source>
</evidence>
<dbReference type="EMBL" id="LVYI01000006">
    <property type="protein sequence ID" value="OAP58035.1"/>
    <property type="molecule type" value="Genomic_DNA"/>
</dbReference>
<feature type="compositionally biased region" description="Polar residues" evidence="7">
    <location>
        <begin position="423"/>
        <end position="446"/>
    </location>
</feature>
<accession>A0A178ZG58</accession>
<feature type="compositionally biased region" description="Basic and acidic residues" evidence="7">
    <location>
        <begin position="224"/>
        <end position="235"/>
    </location>
</feature>
<keyword evidence="9" id="KW-1185">Reference proteome</keyword>
<gene>
    <name evidence="6" type="primary">MED10</name>
    <name evidence="8" type="ORF">AYL99_07125</name>
</gene>
<feature type="region of interest" description="Disordered" evidence="7">
    <location>
        <begin position="412"/>
        <end position="446"/>
    </location>
</feature>
<comment type="subunit">
    <text evidence="6">Component of the Mediator complex.</text>
</comment>
<evidence type="ECO:0000313" key="8">
    <source>
        <dbReference type="EMBL" id="OAP58035.1"/>
    </source>
</evidence>
<keyword evidence="4 6" id="KW-0804">Transcription</keyword>
<comment type="caution">
    <text evidence="8">The sequence shown here is derived from an EMBL/GenBank/DDBJ whole genome shotgun (WGS) entry which is preliminary data.</text>
</comment>
<dbReference type="InterPro" id="IPR019145">
    <property type="entry name" value="Mediator_Med10"/>
</dbReference>
<evidence type="ECO:0000256" key="6">
    <source>
        <dbReference type="RuleBase" id="RU364146"/>
    </source>
</evidence>
<keyword evidence="6" id="KW-0010">Activator</keyword>
<dbReference type="RefSeq" id="XP_018691402.1">
    <property type="nucleotide sequence ID" value="XM_018838634.1"/>
</dbReference>
<dbReference type="Proteomes" id="UP000078343">
    <property type="component" value="Unassembled WGS sequence"/>
</dbReference>
<feature type="region of interest" description="Disordered" evidence="7">
    <location>
        <begin position="1"/>
        <end position="74"/>
    </location>
</feature>
<dbReference type="OrthoDB" id="337270at2759"/>
<comment type="similarity">
    <text evidence="2 6">Belongs to the Mediator complex subunit 10 family.</text>
</comment>
<dbReference type="Pfam" id="PF09748">
    <property type="entry name" value="Med10"/>
    <property type="match status" value="1"/>
</dbReference>
<dbReference type="STRING" id="1367422.A0A178ZG58"/>
<reference evidence="8 9" key="1">
    <citation type="submission" date="2016-04" db="EMBL/GenBank/DDBJ databases">
        <title>Draft genome of Fonsecaea erecta CBS 125763.</title>
        <authorList>
            <person name="Weiss V.A."/>
            <person name="Vicente V.A."/>
            <person name="Raittz R.T."/>
            <person name="Moreno L.F."/>
            <person name="De Souza E.M."/>
            <person name="Pedrosa F.O."/>
            <person name="Steffens M.B."/>
            <person name="Faoro H."/>
            <person name="Tadra-Sfeir M.Z."/>
            <person name="Najafzadeh M.J."/>
            <person name="Felipe M.S."/>
            <person name="Teixeira M."/>
            <person name="Sun J."/>
            <person name="Xi L."/>
            <person name="Gomes R."/>
            <person name="De Azevedo C.M."/>
            <person name="Salgado C.G."/>
            <person name="Da Silva M.B."/>
            <person name="Nascimento M.F."/>
            <person name="Queiroz-Telles F."/>
            <person name="Attili D.S."/>
            <person name="Gorbushina A."/>
        </authorList>
    </citation>
    <scope>NUCLEOTIDE SEQUENCE [LARGE SCALE GENOMIC DNA]</scope>
    <source>
        <strain evidence="8 9">CBS 125763</strain>
    </source>
</reference>
<name>A0A178ZG58_9EURO</name>
<evidence type="ECO:0000256" key="1">
    <source>
        <dbReference type="ARBA" id="ARBA00004123"/>
    </source>
</evidence>
<protein>
    <recommendedName>
        <fullName evidence="6">Mediator of RNA polymerase II transcription subunit 10</fullName>
    </recommendedName>
    <alternativeName>
        <fullName evidence="6">Mediator complex subunit 10</fullName>
    </alternativeName>
</protein>
<keyword evidence="5 6" id="KW-0539">Nucleus</keyword>
<dbReference type="GO" id="GO:0016592">
    <property type="term" value="C:mediator complex"/>
    <property type="evidence" value="ECO:0007669"/>
    <property type="project" value="InterPro"/>
</dbReference>
<evidence type="ECO:0000256" key="2">
    <source>
        <dbReference type="ARBA" id="ARBA00005389"/>
    </source>
</evidence>
<dbReference type="GeneID" id="30011293"/>
<feature type="region of interest" description="Disordered" evidence="7">
    <location>
        <begin position="211"/>
        <end position="257"/>
    </location>
</feature>
<organism evidence="8 9">
    <name type="scientific">Fonsecaea erecta</name>
    <dbReference type="NCBI Taxonomy" id="1367422"/>
    <lineage>
        <taxon>Eukaryota</taxon>
        <taxon>Fungi</taxon>
        <taxon>Dikarya</taxon>
        <taxon>Ascomycota</taxon>
        <taxon>Pezizomycotina</taxon>
        <taxon>Eurotiomycetes</taxon>
        <taxon>Chaetothyriomycetidae</taxon>
        <taxon>Chaetothyriales</taxon>
        <taxon>Herpotrichiellaceae</taxon>
        <taxon>Fonsecaea</taxon>
    </lineage>
</organism>
<evidence type="ECO:0000256" key="7">
    <source>
        <dbReference type="SAM" id="MobiDB-lite"/>
    </source>
</evidence>
<proteinExistence type="inferred from homology"/>
<evidence type="ECO:0000313" key="9">
    <source>
        <dbReference type="Proteomes" id="UP000078343"/>
    </source>
</evidence>
<feature type="compositionally biased region" description="Polar residues" evidence="7">
    <location>
        <begin position="21"/>
        <end position="31"/>
    </location>
</feature>
<keyword evidence="3 6" id="KW-0805">Transcription regulation</keyword>
<evidence type="ECO:0000256" key="3">
    <source>
        <dbReference type="ARBA" id="ARBA00023015"/>
    </source>
</evidence>
<feature type="compositionally biased region" description="Basic and acidic residues" evidence="7">
    <location>
        <begin position="412"/>
        <end position="422"/>
    </location>
</feature>